<gene>
    <name evidence="2" type="ORF">GA0070621_4764</name>
</gene>
<name>A0A1A9AB71_9ACTN</name>
<dbReference type="OrthoDB" id="1007317at2"/>
<dbReference type="InterPro" id="IPR045383">
    <property type="entry name" value="DUF6528"/>
</dbReference>
<reference evidence="2 3" key="1">
    <citation type="submission" date="2016-06" db="EMBL/GenBank/DDBJ databases">
        <authorList>
            <person name="Kjaerup R.B."/>
            <person name="Dalgaard T.S."/>
            <person name="Juul-Madsen H.R."/>
        </authorList>
    </citation>
    <scope>NUCLEOTIDE SEQUENCE [LARGE SCALE GENOMIC DNA]</scope>
    <source>
        <strain evidence="2 3">DSM 45248</strain>
    </source>
</reference>
<dbReference type="Proteomes" id="UP000198765">
    <property type="component" value="Chromosome I"/>
</dbReference>
<proteinExistence type="predicted"/>
<evidence type="ECO:0000256" key="1">
    <source>
        <dbReference type="SAM" id="SignalP"/>
    </source>
</evidence>
<dbReference type="RefSeq" id="WP_091199776.1">
    <property type="nucleotide sequence ID" value="NZ_LT594324.1"/>
</dbReference>
<dbReference type="InterPro" id="IPR011044">
    <property type="entry name" value="Quino_amine_DH_bsu"/>
</dbReference>
<evidence type="ECO:0000313" key="3">
    <source>
        <dbReference type="Proteomes" id="UP000198765"/>
    </source>
</evidence>
<protein>
    <submittedName>
        <fullName evidence="2">Uncharacterized protein</fullName>
    </submittedName>
</protein>
<accession>A0A1A9AB71</accession>
<organism evidence="2 3">
    <name type="scientific">Micromonospora narathiwatensis</name>
    <dbReference type="NCBI Taxonomy" id="299146"/>
    <lineage>
        <taxon>Bacteria</taxon>
        <taxon>Bacillati</taxon>
        <taxon>Actinomycetota</taxon>
        <taxon>Actinomycetes</taxon>
        <taxon>Micromonosporales</taxon>
        <taxon>Micromonosporaceae</taxon>
        <taxon>Micromonospora</taxon>
    </lineage>
</organism>
<keyword evidence="3" id="KW-1185">Reference proteome</keyword>
<feature type="chain" id="PRO_5008383345" evidence="1">
    <location>
        <begin position="29"/>
        <end position="329"/>
    </location>
</feature>
<dbReference type="PATRIC" id="fig|299146.4.peg.4925"/>
<dbReference type="EMBL" id="LT594324">
    <property type="protein sequence ID" value="SBT53354.1"/>
    <property type="molecule type" value="Genomic_DNA"/>
</dbReference>
<keyword evidence="1" id="KW-0732">Signal</keyword>
<dbReference type="Pfam" id="PF20138">
    <property type="entry name" value="DUF6528"/>
    <property type="match status" value="1"/>
</dbReference>
<dbReference type="SUPFAM" id="SSF50969">
    <property type="entry name" value="YVTN repeat-like/Quinoprotein amine dehydrogenase"/>
    <property type="match status" value="1"/>
</dbReference>
<dbReference type="AlphaFoldDB" id="A0A1A9AB71"/>
<sequence length="329" mass="35239">MRKAILAALTSVAIGAAAIVATSTPANAANDYYLAMTEQSSNRVMVWNRNVSWTDANLRWQFTPGTTTGAWANLSDVKFRDTAAHGMIALVAASGGKAAIVQVKSGSKKATTSNILWQATPGGNPHAIERIPSNGSVVVASSNGYLTLYSPSNANSPSTLAKVQTITVKGAHGVLYDPTHKFLWAIGEGRLTPFTISGSGRSTRLSAKNGYISLGTYKNSAGKTVPNLGHDLQPSYTSKDTLFITHTSGVYSVNTWSFRTLKESGTTRVKAYVNQRGGERAWIRGDNTGSRPWASPTVQFFNSSGKATTTKSRSGARFYKVRIWTTAFE</sequence>
<feature type="signal peptide" evidence="1">
    <location>
        <begin position="1"/>
        <end position="28"/>
    </location>
</feature>
<evidence type="ECO:0000313" key="2">
    <source>
        <dbReference type="EMBL" id="SBT53354.1"/>
    </source>
</evidence>